<organism evidence="2">
    <name type="scientific">Graphocephala atropunctata</name>
    <dbReference type="NCBI Taxonomy" id="36148"/>
    <lineage>
        <taxon>Eukaryota</taxon>
        <taxon>Metazoa</taxon>
        <taxon>Ecdysozoa</taxon>
        <taxon>Arthropoda</taxon>
        <taxon>Hexapoda</taxon>
        <taxon>Insecta</taxon>
        <taxon>Pterygota</taxon>
        <taxon>Neoptera</taxon>
        <taxon>Paraneoptera</taxon>
        <taxon>Hemiptera</taxon>
        <taxon>Auchenorrhyncha</taxon>
        <taxon>Membracoidea</taxon>
        <taxon>Cicadellidae</taxon>
        <taxon>Cicadellinae</taxon>
        <taxon>Cicadellini</taxon>
        <taxon>Graphocephala</taxon>
    </lineage>
</organism>
<feature type="transmembrane region" description="Helical" evidence="1">
    <location>
        <begin position="318"/>
        <end position="348"/>
    </location>
</feature>
<dbReference type="GO" id="GO:0016020">
    <property type="term" value="C:membrane"/>
    <property type="evidence" value="ECO:0007669"/>
    <property type="project" value="InterPro"/>
</dbReference>
<dbReference type="EMBL" id="GEBQ01005145">
    <property type="protein sequence ID" value="JAT34832.1"/>
    <property type="molecule type" value="Transcribed_RNA"/>
</dbReference>
<reference evidence="2" key="1">
    <citation type="submission" date="2015-11" db="EMBL/GenBank/DDBJ databases">
        <title>De novo transcriptome assembly of four potential Pierce s Disease insect vectors from Arizona vineyards.</title>
        <authorList>
            <person name="Tassone E.E."/>
        </authorList>
    </citation>
    <scope>NUCLEOTIDE SEQUENCE</scope>
</reference>
<dbReference type="GO" id="GO:0006506">
    <property type="term" value="P:GPI anchor biosynthetic process"/>
    <property type="evidence" value="ECO:0007669"/>
    <property type="project" value="InterPro"/>
</dbReference>
<dbReference type="InterPro" id="IPR007720">
    <property type="entry name" value="PigQ/GPI1"/>
</dbReference>
<accession>A0A1B6MFZ7</accession>
<gene>
    <name evidence="2" type="ORF">g.13698</name>
</gene>
<feature type="transmembrane region" description="Helical" evidence="1">
    <location>
        <begin position="288"/>
        <end position="306"/>
    </location>
</feature>
<name>A0A1B6MFZ7_9HEMI</name>
<dbReference type="GO" id="GO:0005783">
    <property type="term" value="C:endoplasmic reticulum"/>
    <property type="evidence" value="ECO:0007669"/>
    <property type="project" value="TreeGrafter"/>
</dbReference>
<keyword evidence="1" id="KW-0472">Membrane</keyword>
<protein>
    <recommendedName>
        <fullName evidence="3">Phosphatidylinositol N-acetylglucosaminyltransferase subunit Q</fullName>
    </recommendedName>
</protein>
<evidence type="ECO:0008006" key="3">
    <source>
        <dbReference type="Google" id="ProtNLM"/>
    </source>
</evidence>
<feature type="transmembrane region" description="Helical" evidence="1">
    <location>
        <begin position="420"/>
        <end position="449"/>
    </location>
</feature>
<feature type="transmembrane region" description="Helical" evidence="1">
    <location>
        <begin position="354"/>
        <end position="370"/>
    </location>
</feature>
<dbReference type="PANTHER" id="PTHR21329">
    <property type="entry name" value="PHOSPHATIDYLINOSITOL N-ACETYLGLUCOSAMINYLTRANSFERASE SUBUNIT Q-RELATED"/>
    <property type="match status" value="1"/>
</dbReference>
<proteinExistence type="predicted"/>
<sequence>MPCSESKDTYPIVIFYPGNEFSERGYLCGEVVVDELLKTKNYFIHEVQENLSNVADDVVGVIGSVTLSKKRKKKGDWVKLRIHEKMPLVVDLVSDSAVMDCKECQLIVYDKLCFMRSELLLSESCEVPSEDTTEDHFKRLLKSLKHRQFLSRKPSEFNPTVKFILVNVIRGLKCLDRFIDKFLFILKFSTLALHMSGFVRNAVWGLELSLQRKGFTTLKSGNYILGLVGDWLGGVLLIYWFMSLVQMQDVMEALASHSEVVVVTLKDMVRYLMGSPADLKLNSPLNNVLGKFFLFHIDLWWAFLGYSRPLLELGFKTFVCLGSLGLSFQIAILADLLAVASFHVYIIYVYAARLYHAQVMGLASLSRVFLGRKRNPLPGRVDSCPYSTEQLLIGTIAFTVLLFLLPTTLVYYVVFTAIRLVLIAVGGLLTQARFVLSALPLYSTLLWLYDSPATTSSVRLTPRWVTTEQFVLCVTPVQSSWWRTVKACMPSHMAPPPAVQWGRLCWHLLSGRLVYPV</sequence>
<keyword evidence="1" id="KW-1133">Transmembrane helix</keyword>
<dbReference type="AlphaFoldDB" id="A0A1B6MFZ7"/>
<evidence type="ECO:0000256" key="1">
    <source>
        <dbReference type="SAM" id="Phobius"/>
    </source>
</evidence>
<evidence type="ECO:0000313" key="2">
    <source>
        <dbReference type="EMBL" id="JAT34832.1"/>
    </source>
</evidence>
<keyword evidence="1" id="KW-0812">Transmembrane</keyword>
<dbReference type="PANTHER" id="PTHR21329:SF3">
    <property type="entry name" value="PHOSPHATIDYLINOSITOL N-ACETYLGLUCOSAMINYLTRANSFERASE SUBUNIT Q"/>
    <property type="match status" value="1"/>
</dbReference>
<feature type="transmembrane region" description="Helical" evidence="1">
    <location>
        <begin position="182"/>
        <end position="203"/>
    </location>
</feature>
<feature type="transmembrane region" description="Helical" evidence="1">
    <location>
        <begin position="223"/>
        <end position="242"/>
    </location>
</feature>
<dbReference type="Pfam" id="PF05024">
    <property type="entry name" value="Gpi1"/>
    <property type="match status" value="1"/>
</dbReference>
<feature type="transmembrane region" description="Helical" evidence="1">
    <location>
        <begin position="391"/>
        <end position="414"/>
    </location>
</feature>